<evidence type="ECO:0000259" key="1">
    <source>
        <dbReference type="Pfam" id="PF12680"/>
    </source>
</evidence>
<name>A0A0Z8C305_STRSU</name>
<proteinExistence type="predicted"/>
<keyword evidence="2" id="KW-0413">Isomerase</keyword>
<evidence type="ECO:0000313" key="3">
    <source>
        <dbReference type="Proteomes" id="UP000072530"/>
    </source>
</evidence>
<dbReference type="Gene3D" id="3.10.450.50">
    <property type="match status" value="1"/>
</dbReference>
<organism evidence="2 3">
    <name type="scientific">Streptococcus suis</name>
    <dbReference type="NCBI Taxonomy" id="1307"/>
    <lineage>
        <taxon>Bacteria</taxon>
        <taxon>Bacillati</taxon>
        <taxon>Bacillota</taxon>
        <taxon>Bacilli</taxon>
        <taxon>Lactobacillales</taxon>
        <taxon>Streptococcaceae</taxon>
        <taxon>Streptococcus</taxon>
    </lineage>
</organism>
<evidence type="ECO:0000313" key="2">
    <source>
        <dbReference type="EMBL" id="CYU46784.1"/>
    </source>
</evidence>
<dbReference type="InterPro" id="IPR037401">
    <property type="entry name" value="SnoaL-like"/>
</dbReference>
<dbReference type="AlphaFoldDB" id="A0A0Z8C305"/>
<dbReference type="EMBL" id="FIGG01000002">
    <property type="protein sequence ID" value="CYU46784.1"/>
    <property type="molecule type" value="Genomic_DNA"/>
</dbReference>
<feature type="domain" description="SnoaL-like" evidence="1">
    <location>
        <begin position="13"/>
        <end position="118"/>
    </location>
</feature>
<dbReference type="Proteomes" id="UP000072530">
    <property type="component" value="Unassembled WGS sequence"/>
</dbReference>
<dbReference type="PANTHER" id="PTHR41252:SF1">
    <property type="entry name" value="BLR2505 PROTEIN"/>
    <property type="match status" value="1"/>
</dbReference>
<protein>
    <submittedName>
        <fullName evidence="2">Ketosteroid isomerase-related protein</fullName>
    </submittedName>
</protein>
<dbReference type="Pfam" id="PF12680">
    <property type="entry name" value="SnoaL_2"/>
    <property type="match status" value="1"/>
</dbReference>
<dbReference type="GO" id="GO:0016853">
    <property type="term" value="F:isomerase activity"/>
    <property type="evidence" value="ECO:0007669"/>
    <property type="project" value="UniProtKB-KW"/>
</dbReference>
<dbReference type="RefSeq" id="WP_044670215.1">
    <property type="nucleotide sequence ID" value="NZ_CEDJ01000024.1"/>
</dbReference>
<dbReference type="InterPro" id="IPR032710">
    <property type="entry name" value="NTF2-like_dom_sf"/>
</dbReference>
<accession>A0A0Z8C305</accession>
<gene>
    <name evidence="2" type="ORF">ERS132393_00668</name>
</gene>
<sequence length="133" mass="15111">MSKNQLYKNILEETYLATAQGRIEDFKSHLAADVSWTEAAGFPYAGTYIGPDAVIENVHARLGSEWTNYSATPVDYAFSGNRVMVYGYYKGTYNLTEKSFQADFVHIYDFNAENRITHFIQIVDSALVEKAMR</sequence>
<reference evidence="2 3" key="1">
    <citation type="submission" date="2016-02" db="EMBL/GenBank/DDBJ databases">
        <authorList>
            <consortium name="Pathogen Informatics"/>
        </authorList>
    </citation>
    <scope>NUCLEOTIDE SEQUENCE [LARGE SCALE GENOMIC DNA]</scope>
    <source>
        <strain evidence="2 3">LSS31</strain>
    </source>
</reference>
<dbReference type="SUPFAM" id="SSF54427">
    <property type="entry name" value="NTF2-like"/>
    <property type="match status" value="1"/>
</dbReference>
<dbReference type="PANTHER" id="PTHR41252">
    <property type="entry name" value="BLR2505 PROTEIN"/>
    <property type="match status" value="1"/>
</dbReference>